<keyword evidence="1" id="KW-0472">Membrane</keyword>
<keyword evidence="2" id="KW-0732">Signal</keyword>
<evidence type="ECO:0008006" key="5">
    <source>
        <dbReference type="Google" id="ProtNLM"/>
    </source>
</evidence>
<dbReference type="Proteomes" id="UP001166293">
    <property type="component" value="Unassembled WGS sequence"/>
</dbReference>
<keyword evidence="1" id="KW-0812">Transmembrane</keyword>
<evidence type="ECO:0000256" key="2">
    <source>
        <dbReference type="SAM" id="SignalP"/>
    </source>
</evidence>
<dbReference type="RefSeq" id="WP_217777140.1">
    <property type="nucleotide sequence ID" value="NZ_JAHRWL010000001.1"/>
</dbReference>
<proteinExistence type="predicted"/>
<protein>
    <recommendedName>
        <fullName evidence="5">Ferrochelatase</fullName>
    </recommendedName>
</protein>
<organism evidence="3 4">
    <name type="scientific">Thalassococcus arenae</name>
    <dbReference type="NCBI Taxonomy" id="2851652"/>
    <lineage>
        <taxon>Bacteria</taxon>
        <taxon>Pseudomonadati</taxon>
        <taxon>Pseudomonadota</taxon>
        <taxon>Alphaproteobacteria</taxon>
        <taxon>Rhodobacterales</taxon>
        <taxon>Roseobacteraceae</taxon>
        <taxon>Thalassococcus</taxon>
    </lineage>
</organism>
<reference evidence="3" key="1">
    <citation type="submission" date="2021-06" db="EMBL/GenBank/DDBJ databases">
        <title>Thalassococcus sp. CAU 1522 isolated from sea sand, Republic of Korea.</title>
        <authorList>
            <person name="Kim W."/>
        </authorList>
    </citation>
    <scope>NUCLEOTIDE SEQUENCE</scope>
    <source>
        <strain evidence="3">CAU 1522</strain>
    </source>
</reference>
<sequence length="63" mass="6047">MKKLSIFAAAAALAAATAVPVSAEEKSNDPFLSTQLSAVPALAIVGGAAFIAVIVAGSSSGTD</sequence>
<dbReference type="EMBL" id="JAHRWL010000001">
    <property type="protein sequence ID" value="MBV2359321.1"/>
    <property type="molecule type" value="Genomic_DNA"/>
</dbReference>
<comment type="caution">
    <text evidence="3">The sequence shown here is derived from an EMBL/GenBank/DDBJ whole genome shotgun (WGS) entry which is preliminary data.</text>
</comment>
<feature type="chain" id="PRO_5045600345" description="Ferrochelatase" evidence="2">
    <location>
        <begin position="24"/>
        <end position="63"/>
    </location>
</feature>
<gene>
    <name evidence="3" type="ORF">KUH32_06025</name>
</gene>
<feature type="transmembrane region" description="Helical" evidence="1">
    <location>
        <begin position="39"/>
        <end position="57"/>
    </location>
</feature>
<name>A0ABS6N5M3_9RHOB</name>
<accession>A0ABS6N5M3</accession>
<evidence type="ECO:0000313" key="3">
    <source>
        <dbReference type="EMBL" id="MBV2359321.1"/>
    </source>
</evidence>
<feature type="signal peptide" evidence="2">
    <location>
        <begin position="1"/>
        <end position="23"/>
    </location>
</feature>
<keyword evidence="4" id="KW-1185">Reference proteome</keyword>
<evidence type="ECO:0000313" key="4">
    <source>
        <dbReference type="Proteomes" id="UP001166293"/>
    </source>
</evidence>
<evidence type="ECO:0000256" key="1">
    <source>
        <dbReference type="SAM" id="Phobius"/>
    </source>
</evidence>
<keyword evidence="1" id="KW-1133">Transmembrane helix</keyword>